<gene>
    <name evidence="2" type="ORF">ACMD2_21621</name>
</gene>
<sequence length="215" mass="24356">CIIRIWGFDSLVYYIIYLKQCLPYLASIHERWNDRLVDIAEVDPETITRRWISMPVQRPPLTYQPRGHVERVLRSHYTIRRVLPDIPGGGVLDALSHVADQIEVVLKTLPTLPHTVPPRPADYGGPSTSGHVPVYSPPRPSSPMEEPPYVMDTAPAPLPEDPPRPVDIVYHRRRRQMQSLYTDQPSSSAPPRPDILLTPAMIEHEIGGVIETQDT</sequence>
<evidence type="ECO:0000256" key="1">
    <source>
        <dbReference type="SAM" id="MobiDB-lite"/>
    </source>
</evidence>
<feature type="non-terminal residue" evidence="2">
    <location>
        <position position="1"/>
    </location>
</feature>
<dbReference type="AlphaFoldDB" id="A0A199USM6"/>
<evidence type="ECO:0000313" key="3">
    <source>
        <dbReference type="Proteomes" id="UP000092600"/>
    </source>
</evidence>
<accession>A0A199USM6</accession>
<feature type="non-terminal residue" evidence="2">
    <location>
        <position position="215"/>
    </location>
</feature>
<feature type="region of interest" description="Disordered" evidence="1">
    <location>
        <begin position="135"/>
        <end position="164"/>
    </location>
</feature>
<dbReference type="Proteomes" id="UP000092600">
    <property type="component" value="Unassembled WGS sequence"/>
</dbReference>
<dbReference type="EMBL" id="LSRQ01005276">
    <property type="protein sequence ID" value="OAY67812.1"/>
    <property type="molecule type" value="Genomic_DNA"/>
</dbReference>
<evidence type="ECO:0000313" key="2">
    <source>
        <dbReference type="EMBL" id="OAY67812.1"/>
    </source>
</evidence>
<comment type="caution">
    <text evidence="2">The sequence shown here is derived from an EMBL/GenBank/DDBJ whole genome shotgun (WGS) entry which is preliminary data.</text>
</comment>
<protein>
    <submittedName>
        <fullName evidence="2">Uncharacterized protein</fullName>
    </submittedName>
</protein>
<dbReference type="STRING" id="4615.A0A199USM6"/>
<proteinExistence type="predicted"/>
<name>A0A199USM6_ANACO</name>
<reference evidence="2 3" key="1">
    <citation type="journal article" date="2016" name="DNA Res.">
        <title>The draft genome of MD-2 pineapple using hybrid error correction of long reads.</title>
        <authorList>
            <person name="Redwan R.M."/>
            <person name="Saidin A."/>
            <person name="Kumar S.V."/>
        </authorList>
    </citation>
    <scope>NUCLEOTIDE SEQUENCE [LARGE SCALE GENOMIC DNA]</scope>
    <source>
        <strain evidence="3">cv. MD2</strain>
        <tissue evidence="2">Leaf</tissue>
    </source>
</reference>
<organism evidence="2 3">
    <name type="scientific">Ananas comosus</name>
    <name type="common">Pineapple</name>
    <name type="synonym">Ananas ananas</name>
    <dbReference type="NCBI Taxonomy" id="4615"/>
    <lineage>
        <taxon>Eukaryota</taxon>
        <taxon>Viridiplantae</taxon>
        <taxon>Streptophyta</taxon>
        <taxon>Embryophyta</taxon>
        <taxon>Tracheophyta</taxon>
        <taxon>Spermatophyta</taxon>
        <taxon>Magnoliopsida</taxon>
        <taxon>Liliopsida</taxon>
        <taxon>Poales</taxon>
        <taxon>Bromeliaceae</taxon>
        <taxon>Bromelioideae</taxon>
        <taxon>Ananas</taxon>
    </lineage>
</organism>